<keyword evidence="6" id="KW-0812">Transmembrane</keyword>
<evidence type="ECO:0000259" key="7">
    <source>
        <dbReference type="SMART" id="SM00387"/>
    </source>
</evidence>
<dbReference type="EMBL" id="SHKL01000001">
    <property type="protein sequence ID" value="RZT85697.1"/>
    <property type="molecule type" value="Genomic_DNA"/>
</dbReference>
<evidence type="ECO:0000256" key="2">
    <source>
        <dbReference type="ARBA" id="ARBA00012438"/>
    </source>
</evidence>
<dbReference type="CDD" id="cd16917">
    <property type="entry name" value="HATPase_UhpB-NarQ-NarX-like"/>
    <property type="match status" value="1"/>
</dbReference>
<sequence>MTTPPEGNGLLPGVSRPGRPDLGWPELAATAVLVVLFSVTAGIGWVAGVAELAEPSRSAGLPVTVDVRGNPADPPGDADLFAQRVLVEALTNVVRHAGPTPTRVGVGHDPDTVVVTVQDAGPVPGHRPPTTGSGMGLVGMRERAALLGGSVQAGPHGAGWRVRAVLHRPAPD</sequence>
<protein>
    <recommendedName>
        <fullName evidence="2">histidine kinase</fullName>
        <ecNumber evidence="2">2.7.13.3</ecNumber>
    </recommendedName>
</protein>
<dbReference type="EC" id="2.7.13.3" evidence="2"/>
<dbReference type="Pfam" id="PF02518">
    <property type="entry name" value="HATPase_c"/>
    <property type="match status" value="1"/>
</dbReference>
<dbReference type="Gene3D" id="3.30.565.10">
    <property type="entry name" value="Histidine kinase-like ATPase, C-terminal domain"/>
    <property type="match status" value="1"/>
</dbReference>
<evidence type="ECO:0000313" key="9">
    <source>
        <dbReference type="Proteomes" id="UP000291591"/>
    </source>
</evidence>
<dbReference type="SMART" id="SM00387">
    <property type="entry name" value="HATPase_c"/>
    <property type="match status" value="1"/>
</dbReference>
<dbReference type="InterPro" id="IPR036890">
    <property type="entry name" value="HATPase_C_sf"/>
</dbReference>
<dbReference type="GO" id="GO:0000160">
    <property type="term" value="P:phosphorelay signal transduction system"/>
    <property type="evidence" value="ECO:0007669"/>
    <property type="project" value="UniProtKB-KW"/>
</dbReference>
<comment type="caution">
    <text evidence="8">The sequence shown here is derived from an EMBL/GenBank/DDBJ whole genome shotgun (WGS) entry which is preliminary data.</text>
</comment>
<feature type="transmembrane region" description="Helical" evidence="6">
    <location>
        <begin position="27"/>
        <end position="47"/>
    </location>
</feature>
<keyword evidence="4" id="KW-0418">Kinase</keyword>
<keyword evidence="5" id="KW-0902">Two-component regulatory system</keyword>
<comment type="catalytic activity">
    <reaction evidence="1">
        <text>ATP + protein L-histidine = ADP + protein N-phospho-L-histidine.</text>
        <dbReference type="EC" id="2.7.13.3"/>
    </reaction>
</comment>
<proteinExistence type="predicted"/>
<evidence type="ECO:0000256" key="3">
    <source>
        <dbReference type="ARBA" id="ARBA00022679"/>
    </source>
</evidence>
<name>A0A4Q7UUR8_PSEST</name>
<dbReference type="InterPro" id="IPR050482">
    <property type="entry name" value="Sensor_HK_TwoCompSys"/>
</dbReference>
<dbReference type="InterPro" id="IPR003594">
    <property type="entry name" value="HATPase_dom"/>
</dbReference>
<keyword evidence="6" id="KW-0472">Membrane</keyword>
<organism evidence="8 9">
    <name type="scientific">Pseudonocardia sediminis</name>
    <dbReference type="NCBI Taxonomy" id="1397368"/>
    <lineage>
        <taxon>Bacteria</taxon>
        <taxon>Bacillati</taxon>
        <taxon>Actinomycetota</taxon>
        <taxon>Actinomycetes</taxon>
        <taxon>Pseudonocardiales</taxon>
        <taxon>Pseudonocardiaceae</taxon>
        <taxon>Pseudonocardia</taxon>
    </lineage>
</organism>
<evidence type="ECO:0000256" key="4">
    <source>
        <dbReference type="ARBA" id="ARBA00022777"/>
    </source>
</evidence>
<dbReference type="RefSeq" id="WP_130290116.1">
    <property type="nucleotide sequence ID" value="NZ_SHKL01000001.1"/>
</dbReference>
<dbReference type="PANTHER" id="PTHR24421:SF10">
    <property type="entry name" value="NITRATE_NITRITE SENSOR PROTEIN NARQ"/>
    <property type="match status" value="1"/>
</dbReference>
<keyword evidence="9" id="KW-1185">Reference proteome</keyword>
<evidence type="ECO:0000313" key="8">
    <source>
        <dbReference type="EMBL" id="RZT85697.1"/>
    </source>
</evidence>
<dbReference type="GO" id="GO:0004673">
    <property type="term" value="F:protein histidine kinase activity"/>
    <property type="evidence" value="ECO:0007669"/>
    <property type="project" value="UniProtKB-EC"/>
</dbReference>
<evidence type="ECO:0000256" key="6">
    <source>
        <dbReference type="SAM" id="Phobius"/>
    </source>
</evidence>
<reference evidence="8 9" key="1">
    <citation type="submission" date="2019-02" db="EMBL/GenBank/DDBJ databases">
        <title>Sequencing the genomes of 1000 actinobacteria strains.</title>
        <authorList>
            <person name="Klenk H.-P."/>
        </authorList>
    </citation>
    <scope>NUCLEOTIDE SEQUENCE [LARGE SCALE GENOMIC DNA]</scope>
    <source>
        <strain evidence="8 9">DSM 45779</strain>
    </source>
</reference>
<keyword evidence="3" id="KW-0808">Transferase</keyword>
<feature type="domain" description="Histidine kinase/HSP90-like ATPase" evidence="7">
    <location>
        <begin position="77"/>
        <end position="172"/>
    </location>
</feature>
<dbReference type="OrthoDB" id="227596at2"/>
<dbReference type="AlphaFoldDB" id="A0A4Q7UUR8"/>
<keyword evidence="6" id="KW-1133">Transmembrane helix</keyword>
<dbReference type="PANTHER" id="PTHR24421">
    <property type="entry name" value="NITRATE/NITRITE SENSOR PROTEIN NARX-RELATED"/>
    <property type="match status" value="1"/>
</dbReference>
<evidence type="ECO:0000256" key="5">
    <source>
        <dbReference type="ARBA" id="ARBA00023012"/>
    </source>
</evidence>
<accession>A0A4Q7UUR8</accession>
<dbReference type="SUPFAM" id="SSF55874">
    <property type="entry name" value="ATPase domain of HSP90 chaperone/DNA topoisomerase II/histidine kinase"/>
    <property type="match status" value="1"/>
</dbReference>
<gene>
    <name evidence="8" type="ORF">EV383_2576</name>
</gene>
<dbReference type="Proteomes" id="UP000291591">
    <property type="component" value="Unassembled WGS sequence"/>
</dbReference>
<evidence type="ECO:0000256" key="1">
    <source>
        <dbReference type="ARBA" id="ARBA00000085"/>
    </source>
</evidence>